<evidence type="ECO:0000256" key="1">
    <source>
        <dbReference type="ARBA" id="ARBA00022630"/>
    </source>
</evidence>
<dbReference type="Proteomes" id="UP000015442">
    <property type="component" value="Unassembled WGS sequence"/>
</dbReference>
<reference evidence="3 4" key="1">
    <citation type="submission" date="2013-05" db="EMBL/GenBank/DDBJ databases">
        <authorList>
            <person name="Harkins D.M."/>
            <person name="Durkin A.S."/>
            <person name="Brinkac L.M."/>
            <person name="Haft D.H."/>
            <person name="Selengut J.D."/>
            <person name="Sanka R."/>
            <person name="DePew J."/>
            <person name="Purushe J."/>
            <person name="Hartskeerl R.A."/>
            <person name="Ahmed A."/>
            <person name="van der Linden H."/>
            <person name="Goris M.G.A."/>
            <person name="Vinetz J.M."/>
            <person name="Sutton G.G."/>
            <person name="Nierman W.C."/>
            <person name="Fouts D.E."/>
        </authorList>
    </citation>
    <scope>NUCLEOTIDE SEQUENCE [LARGE SCALE GENOMIC DNA]</scope>
    <source>
        <strain evidence="3 4">CZ214</strain>
    </source>
</reference>
<dbReference type="EMBL" id="AKWY02000026">
    <property type="protein sequence ID" value="EQA70603.1"/>
    <property type="molecule type" value="Genomic_DNA"/>
</dbReference>
<dbReference type="GO" id="GO:0003824">
    <property type="term" value="F:catalytic activity"/>
    <property type="evidence" value="ECO:0007669"/>
    <property type="project" value="InterPro"/>
</dbReference>
<evidence type="ECO:0000256" key="2">
    <source>
        <dbReference type="ARBA" id="ARBA00022827"/>
    </source>
</evidence>
<dbReference type="AlphaFoldDB" id="T0FBS3"/>
<name>T0FBS3_9LEPT</name>
<sequence>MENLIYFWLTELPYGKELREAVSDPLYYRKDRVLWRNYEASYDVQELEPPNRRISTYVLQEYFIPVEKFDKFYPLMKSILQKHDVNVVNISIRHAKQDSGSLMAWGRSEVFSFVIYYKQRVYASAKNEVGVWTRELIDAVTSVGGAYYLPYQLHATVTQFHKAYPNANRFFALKRKLDPKYKFRNKLWDKYYFHNEDDQKIRLTLDSLKDYTRNEDQTFLTLPEWYIVFSSEEYANFLKYNLPSDFPYFSSIIQFWKIYGKVVKKTWNSYEFNWGYHLMINVIGVSYSAELMLKSLYENTFGRCTEWIAGTNGLTSETNVEAYMQKVARDYTDFVRLRPWYEYPFYSKFKEFWTIRDGDNTSFVRRWERRFFFSTELLIKAVYGKLIGLGTESVYEPETLELKAWIKENGKSNILSIPRYQTFTQTVPKLVSKNISFVEIAGNRQILLTLIVPCEVNLRDREEVLYEWNILTEPNQKRVAVVAPVSRLHEILINSVKNGFKVDHIFDY</sequence>
<keyword evidence="1" id="KW-0285">Flavoprotein</keyword>
<keyword evidence="2" id="KW-0274">FAD</keyword>
<organism evidence="3 4">
    <name type="scientific">Leptospira noguchii serovar Panama str. CZ214</name>
    <dbReference type="NCBI Taxonomy" id="1001595"/>
    <lineage>
        <taxon>Bacteria</taxon>
        <taxon>Pseudomonadati</taxon>
        <taxon>Spirochaetota</taxon>
        <taxon>Spirochaetia</taxon>
        <taxon>Leptospirales</taxon>
        <taxon>Leptospiraceae</taxon>
        <taxon>Leptospira</taxon>
    </lineage>
</organism>
<comment type="caution">
    <text evidence="3">The sequence shown here is derived from an EMBL/GenBank/DDBJ whole genome shotgun (WGS) entry which is preliminary data.</text>
</comment>
<dbReference type="GO" id="GO:0050660">
    <property type="term" value="F:flavin adenine dinucleotide binding"/>
    <property type="evidence" value="ECO:0007669"/>
    <property type="project" value="InterPro"/>
</dbReference>
<evidence type="ECO:0000313" key="4">
    <source>
        <dbReference type="Proteomes" id="UP000015442"/>
    </source>
</evidence>
<accession>T0FBS3</accession>
<dbReference type="SUPFAM" id="SSF55103">
    <property type="entry name" value="FAD-linked oxidases, C-terminal domain"/>
    <property type="match status" value="1"/>
</dbReference>
<gene>
    <name evidence="3" type="ORF">LEP1GSC059_4537</name>
</gene>
<evidence type="ECO:0000313" key="3">
    <source>
        <dbReference type="EMBL" id="EQA70603.1"/>
    </source>
</evidence>
<proteinExistence type="predicted"/>
<protein>
    <submittedName>
        <fullName evidence="3">D-arabinono-1,4-lactone oxidase domain protein</fullName>
    </submittedName>
</protein>
<dbReference type="InterPro" id="IPR016164">
    <property type="entry name" value="FAD-linked_Oxase-like_C"/>
</dbReference>